<evidence type="ECO:0000256" key="3">
    <source>
        <dbReference type="ARBA" id="ARBA00022777"/>
    </source>
</evidence>
<keyword evidence="6" id="KW-1185">Reference proteome</keyword>
<dbReference type="RefSeq" id="WP_092521356.1">
    <property type="nucleotide sequence ID" value="NZ_FNKO01000001.1"/>
</dbReference>
<dbReference type="PANTHER" id="PTHR21599">
    <property type="entry name" value="GLYCERATE KINASE"/>
    <property type="match status" value="1"/>
</dbReference>
<evidence type="ECO:0000313" key="5">
    <source>
        <dbReference type="EMBL" id="SDQ25300.1"/>
    </source>
</evidence>
<evidence type="ECO:0000256" key="1">
    <source>
        <dbReference type="ARBA" id="ARBA00006284"/>
    </source>
</evidence>
<comment type="similarity">
    <text evidence="1 4">Belongs to the glycerate kinase type-1 family.</text>
</comment>
<evidence type="ECO:0000256" key="4">
    <source>
        <dbReference type="PIRNR" id="PIRNR006078"/>
    </source>
</evidence>
<evidence type="ECO:0000256" key="2">
    <source>
        <dbReference type="ARBA" id="ARBA00022679"/>
    </source>
</evidence>
<dbReference type="Gene3D" id="3.90.1510.10">
    <property type="entry name" value="Glycerate kinase, domain 2"/>
    <property type="match status" value="2"/>
</dbReference>
<dbReference type="SUPFAM" id="SSF110738">
    <property type="entry name" value="Glycerate kinase I"/>
    <property type="match status" value="1"/>
</dbReference>
<dbReference type="InterPro" id="IPR004381">
    <property type="entry name" value="Glycerate_kinase"/>
</dbReference>
<dbReference type="Gene3D" id="3.40.50.10350">
    <property type="entry name" value="Glycerate kinase, domain 1"/>
    <property type="match status" value="1"/>
</dbReference>
<dbReference type="OrthoDB" id="9774290at2"/>
<accession>A0A1H0ZD01</accession>
<dbReference type="InterPro" id="IPR036129">
    <property type="entry name" value="Glycerate_kinase_sf"/>
</dbReference>
<dbReference type="PIRSF" id="PIRSF006078">
    <property type="entry name" value="GlxK"/>
    <property type="match status" value="1"/>
</dbReference>
<dbReference type="InterPro" id="IPR018197">
    <property type="entry name" value="Glycerate_kinase_RE-like"/>
</dbReference>
<dbReference type="AlphaFoldDB" id="A0A1H0ZD01"/>
<dbReference type="EMBL" id="FNKO01000001">
    <property type="protein sequence ID" value="SDQ25300.1"/>
    <property type="molecule type" value="Genomic_DNA"/>
</dbReference>
<dbReference type="STRING" id="995062.SAMN04489718_0974"/>
<keyword evidence="3 4" id="KW-0418">Kinase</keyword>
<gene>
    <name evidence="5" type="ORF">SAMN04489718_0974</name>
</gene>
<dbReference type="InterPro" id="IPR018193">
    <property type="entry name" value="Glyc_kinase_flavodox-like_fold"/>
</dbReference>
<evidence type="ECO:0000313" key="6">
    <source>
        <dbReference type="Proteomes" id="UP000199301"/>
    </source>
</evidence>
<dbReference type="GO" id="GO:0008887">
    <property type="term" value="F:glycerate kinase activity"/>
    <property type="evidence" value="ECO:0007669"/>
    <property type="project" value="UniProtKB-UniRule"/>
</dbReference>
<dbReference type="PANTHER" id="PTHR21599:SF0">
    <property type="entry name" value="GLYCERATE KINASE"/>
    <property type="match status" value="1"/>
</dbReference>
<protein>
    <submittedName>
        <fullName evidence="5">Glycerate kinase</fullName>
    </submittedName>
</protein>
<dbReference type="Pfam" id="PF02595">
    <property type="entry name" value="Gly_kinase"/>
    <property type="match status" value="2"/>
</dbReference>
<dbReference type="GO" id="GO:0031388">
    <property type="term" value="P:organic acid phosphorylation"/>
    <property type="evidence" value="ECO:0007669"/>
    <property type="project" value="UniProtKB-UniRule"/>
</dbReference>
<sequence>MRVVAAPDKFRGSASARDVAAAVASAATARGAECVELPMADGGEGTLEAFGGANRRTTVTGPLHGNVAAGWRLTTDGRAVVEMATASGLALAGGPEHNAPEEATTRGTGELIAAALRAGAGRVLVGLGGSATTDGGLGAVEALEDFAPLDGRAGHPEVLLCCDVDTVFTEAAAVFGPQKGANALQRARLTERLERLAAHYRDRFGVDVTGLAGSGAAGGLAGGLAALGARPVSGFGTIAEELGLGTALDSADLVVTGEGKLDPESFTGKVVGGVTRAAEERGVDVLAVVGTADPAASGRIEVRDLSAEFGRAESFSNTTECVRQSLAEHLAHRRRD</sequence>
<name>A0A1H0ZD01_9ACTN</name>
<proteinExistence type="inferred from homology"/>
<keyword evidence="2 4" id="KW-0808">Transferase</keyword>
<reference evidence="6" key="1">
    <citation type="submission" date="2016-10" db="EMBL/GenBank/DDBJ databases">
        <authorList>
            <person name="Varghese N."/>
            <person name="Submissions S."/>
        </authorList>
    </citation>
    <scope>NUCLEOTIDE SEQUENCE [LARGE SCALE GENOMIC DNA]</scope>
    <source>
        <strain evidence="6">DSM 45459</strain>
    </source>
</reference>
<organism evidence="5 6">
    <name type="scientific">Actinopolyspora saharensis</name>
    <dbReference type="NCBI Taxonomy" id="995062"/>
    <lineage>
        <taxon>Bacteria</taxon>
        <taxon>Bacillati</taxon>
        <taxon>Actinomycetota</taxon>
        <taxon>Actinomycetes</taxon>
        <taxon>Actinopolysporales</taxon>
        <taxon>Actinopolysporaceae</taxon>
        <taxon>Actinopolyspora</taxon>
    </lineage>
</organism>
<dbReference type="Proteomes" id="UP000199301">
    <property type="component" value="Unassembled WGS sequence"/>
</dbReference>